<dbReference type="OMA" id="HITELWI"/>
<dbReference type="AlphaFoldDB" id="A0A1M2W2J7"/>
<dbReference type="STRING" id="154538.A0A1M2W2J7"/>
<sequence length="421" mass="46990">MKALNAHRRVNRLPPELLRLIFLQFIRPTAPSDLVYHDHKVTGDLNILDFNAPNVERLSLSRGHKNHTDYRDHPDATVLKGATEHVKMLSMRHLGPWLPSNQFPALTHLVVSDRALGVYNLCSFLSRCPNIIDINIRDSVCAVHTGAPAPAQLPANTHLRRLRRISLNARDTDLFHVLQINRARTTIELTLDQFNTACRTKDDYFTRRLAIPRGLASRLLAHPDYIRQPLTRLHLKNSPTHLGNGSLSLMNDTAGICFNSAVPLDSEHARLFTPSGGGLDHITELWIDGVDPGVYHLYTALRPDLPNLRTFSILHADSAKVWVLKTLVECLLSETNGTAGTPLAPPALRLVLADGVNLGERKVTRKMLQMLGGAGVPLPEKKFRLILRALRFSPEYYTEVLPQLQSSWEVETELGGEGVNA</sequence>
<proteinExistence type="predicted"/>
<organism evidence="1 2">
    <name type="scientific">Trametes pubescens</name>
    <name type="common">White-rot fungus</name>
    <dbReference type="NCBI Taxonomy" id="154538"/>
    <lineage>
        <taxon>Eukaryota</taxon>
        <taxon>Fungi</taxon>
        <taxon>Dikarya</taxon>
        <taxon>Basidiomycota</taxon>
        <taxon>Agaricomycotina</taxon>
        <taxon>Agaricomycetes</taxon>
        <taxon>Polyporales</taxon>
        <taxon>Polyporaceae</taxon>
        <taxon>Trametes</taxon>
    </lineage>
</organism>
<evidence type="ECO:0000313" key="2">
    <source>
        <dbReference type="Proteomes" id="UP000184267"/>
    </source>
</evidence>
<evidence type="ECO:0008006" key="3">
    <source>
        <dbReference type="Google" id="ProtNLM"/>
    </source>
</evidence>
<dbReference type="SUPFAM" id="SSF52047">
    <property type="entry name" value="RNI-like"/>
    <property type="match status" value="1"/>
</dbReference>
<accession>A0A1M2W2J7</accession>
<evidence type="ECO:0000313" key="1">
    <source>
        <dbReference type="EMBL" id="OJT14000.1"/>
    </source>
</evidence>
<comment type="caution">
    <text evidence="1">The sequence shown here is derived from an EMBL/GenBank/DDBJ whole genome shotgun (WGS) entry which is preliminary data.</text>
</comment>
<keyword evidence="2" id="KW-1185">Reference proteome</keyword>
<name>A0A1M2W2J7_TRAPU</name>
<gene>
    <name evidence="1" type="ORF">TRAPUB_9484</name>
</gene>
<dbReference type="Proteomes" id="UP000184267">
    <property type="component" value="Unassembled WGS sequence"/>
</dbReference>
<reference evidence="1 2" key="1">
    <citation type="submission" date="2016-10" db="EMBL/GenBank/DDBJ databases">
        <title>Genome sequence of the basidiomycete white-rot fungus Trametes pubescens.</title>
        <authorList>
            <person name="Makela M.R."/>
            <person name="Granchi Z."/>
            <person name="Peng M."/>
            <person name="De Vries R.P."/>
            <person name="Grigoriev I."/>
            <person name="Riley R."/>
            <person name="Hilden K."/>
        </authorList>
    </citation>
    <scope>NUCLEOTIDE SEQUENCE [LARGE SCALE GENOMIC DNA]</scope>
    <source>
        <strain evidence="1 2">FBCC735</strain>
    </source>
</reference>
<dbReference type="OrthoDB" id="2731171at2759"/>
<protein>
    <recommendedName>
        <fullName evidence="3">F-box domain-containing protein</fullName>
    </recommendedName>
</protein>
<dbReference type="EMBL" id="MNAD01000344">
    <property type="protein sequence ID" value="OJT14000.1"/>
    <property type="molecule type" value="Genomic_DNA"/>
</dbReference>